<name>A0A937DL79_9HYPH</name>
<organism evidence="2 3">
    <name type="scientific">Candidatus Liberibacter ctenarytainae</name>
    <dbReference type="NCBI Taxonomy" id="2020335"/>
    <lineage>
        <taxon>Bacteria</taxon>
        <taxon>Pseudomonadati</taxon>
        <taxon>Pseudomonadota</taxon>
        <taxon>Alphaproteobacteria</taxon>
        <taxon>Hyphomicrobiales</taxon>
        <taxon>Rhizobiaceae</taxon>
        <taxon>Liberibacter</taxon>
    </lineage>
</organism>
<dbReference type="EMBL" id="SEOL01000004">
    <property type="protein sequence ID" value="MBL0848968.1"/>
    <property type="molecule type" value="Genomic_DNA"/>
</dbReference>
<feature type="transmembrane region" description="Helical" evidence="1">
    <location>
        <begin position="6"/>
        <end position="28"/>
    </location>
</feature>
<keyword evidence="1" id="KW-0472">Membrane</keyword>
<reference evidence="2" key="1">
    <citation type="submission" date="2019-02" db="EMBL/GenBank/DDBJ databases">
        <title>A novel Candidatus Liberibacter species associated with the New Zealand native fuchsia psyllid, Ctenarytaina fuchsiae.</title>
        <authorList>
            <person name="Thompson S.M."/>
            <person name="Jorgensen N."/>
            <person name="David C."/>
            <person name="Bulman S.R."/>
            <person name="Smith G.R."/>
        </authorList>
    </citation>
    <scope>NUCLEOTIDE SEQUENCE</scope>
    <source>
        <strain evidence="2">Oxford</strain>
    </source>
</reference>
<protein>
    <submittedName>
        <fullName evidence="2">Uncharacterized protein</fullName>
    </submittedName>
</protein>
<evidence type="ECO:0000256" key="1">
    <source>
        <dbReference type="SAM" id="Phobius"/>
    </source>
</evidence>
<accession>A0A937DL79</accession>
<keyword evidence="1" id="KW-0812">Transmembrane</keyword>
<dbReference type="AlphaFoldDB" id="A0A937DL79"/>
<comment type="caution">
    <text evidence="2">The sequence shown here is derived from an EMBL/GenBank/DDBJ whole genome shotgun (WGS) entry which is preliminary data.</text>
</comment>
<sequence length="121" mass="13812">MNYLLLQIIDIFQPIVTLSISILAPLFFRKISDPLIRLLQLKEESKQLEIENMLRDSLHKAASNAIKFAISRLQSDSMTPETMDLAREYIHISNPDTISQLNISDQNLTNILEVQSSSLNQ</sequence>
<evidence type="ECO:0000313" key="3">
    <source>
        <dbReference type="Proteomes" id="UP000736856"/>
    </source>
</evidence>
<keyword evidence="1" id="KW-1133">Transmembrane helix</keyword>
<evidence type="ECO:0000313" key="2">
    <source>
        <dbReference type="EMBL" id="MBL0848968.1"/>
    </source>
</evidence>
<dbReference type="Proteomes" id="UP000736856">
    <property type="component" value="Unassembled WGS sequence"/>
</dbReference>
<gene>
    <name evidence="2" type="ORF">EU981_02595</name>
</gene>
<proteinExistence type="predicted"/>